<sequence length="53" mass="5968">MEMNRRNIIKPDLPFTIQQAKEPGGAARLFGLLEFPHPPLPLRRTGFLLQGPS</sequence>
<dbReference type="Proteomes" id="UP000006620">
    <property type="component" value="Chromosome"/>
</dbReference>
<proteinExistence type="predicted"/>
<reference evidence="2" key="1">
    <citation type="submission" date="2011-06" db="EMBL/GenBank/DDBJ databases">
        <title>Complete genome sequence of Paenibacillus mucilaginosus KNP414.</title>
        <authorList>
            <person name="Wang J."/>
            <person name="Hu S."/>
            <person name="Hu X."/>
            <person name="Zhang B."/>
            <person name="Dong D."/>
            <person name="Zhang S."/>
            <person name="Zhao K."/>
            <person name="Wu D."/>
        </authorList>
    </citation>
    <scope>NUCLEOTIDE SEQUENCE [LARGE SCALE GENOMIC DNA]</scope>
    <source>
        <strain evidence="2">KNP414</strain>
    </source>
</reference>
<name>F8F5N0_PAEMK</name>
<dbReference type="EMBL" id="CP002869">
    <property type="protein sequence ID" value="AEI41203.1"/>
    <property type="molecule type" value="Genomic_DNA"/>
</dbReference>
<dbReference type="HOGENOM" id="CLU_3064248_0_0_9"/>
<dbReference type="AlphaFoldDB" id="F8F5N0"/>
<reference evidence="1 2" key="2">
    <citation type="journal article" date="2013" name="Genome Announc.">
        <title>Genome Sequence of Growth-Improving Paenibacillus mucilaginosus Strain KNP414.</title>
        <authorList>
            <person name="Lu J.J."/>
            <person name="Wang J.F."/>
            <person name="Hu X.F."/>
        </authorList>
    </citation>
    <scope>NUCLEOTIDE SEQUENCE [LARGE SCALE GENOMIC DNA]</scope>
    <source>
        <strain evidence="1 2">KNP414</strain>
    </source>
</reference>
<organism evidence="1 2">
    <name type="scientific">Paenibacillus mucilaginosus (strain KNP414)</name>
    <dbReference type="NCBI Taxonomy" id="1036673"/>
    <lineage>
        <taxon>Bacteria</taxon>
        <taxon>Bacillati</taxon>
        <taxon>Bacillota</taxon>
        <taxon>Bacilli</taxon>
        <taxon>Bacillales</taxon>
        <taxon>Paenibacillaceae</taxon>
        <taxon>Paenibacillus</taxon>
    </lineage>
</organism>
<dbReference type="KEGG" id="pms:KNP414_02642"/>
<protein>
    <submittedName>
        <fullName evidence="1">Uncharacterized protein</fullName>
    </submittedName>
</protein>
<dbReference type="PATRIC" id="fig|1036673.3.peg.2401"/>
<evidence type="ECO:0000313" key="2">
    <source>
        <dbReference type="Proteomes" id="UP000006620"/>
    </source>
</evidence>
<accession>F8F5N0</accession>
<gene>
    <name evidence="1" type="ordered locus">KNP414_02642</name>
</gene>
<evidence type="ECO:0000313" key="1">
    <source>
        <dbReference type="EMBL" id="AEI41203.1"/>
    </source>
</evidence>